<dbReference type="STRING" id="735517.SAMN05444272_0762"/>
<evidence type="ECO:0000313" key="1">
    <source>
        <dbReference type="EMBL" id="SHL51482.1"/>
    </source>
</evidence>
<gene>
    <name evidence="1" type="ORF">SAMN05444272_0762</name>
</gene>
<dbReference type="AlphaFoldDB" id="A0A1M7B924"/>
<proteinExistence type="predicted"/>
<protein>
    <submittedName>
        <fullName evidence="1">Uncharacterized protein</fullName>
    </submittedName>
</protein>
<organism evidence="1 2">
    <name type="scientific">Roseibium suaedae</name>
    <dbReference type="NCBI Taxonomy" id="735517"/>
    <lineage>
        <taxon>Bacteria</taxon>
        <taxon>Pseudomonadati</taxon>
        <taxon>Pseudomonadota</taxon>
        <taxon>Alphaproteobacteria</taxon>
        <taxon>Hyphomicrobiales</taxon>
        <taxon>Stappiaceae</taxon>
        <taxon>Roseibium</taxon>
    </lineage>
</organism>
<accession>A0A1M7B924</accession>
<name>A0A1M7B924_9HYPH</name>
<reference evidence="1 2" key="1">
    <citation type="submission" date="2016-11" db="EMBL/GenBank/DDBJ databases">
        <authorList>
            <person name="Jaros S."/>
            <person name="Januszkiewicz K."/>
            <person name="Wedrychowicz H."/>
        </authorList>
    </citation>
    <scope>NUCLEOTIDE SEQUENCE [LARGE SCALE GENOMIC DNA]</scope>
    <source>
        <strain evidence="1 2">DSM 22153</strain>
    </source>
</reference>
<evidence type="ECO:0000313" key="2">
    <source>
        <dbReference type="Proteomes" id="UP000186002"/>
    </source>
</evidence>
<keyword evidence="2" id="KW-1185">Reference proteome</keyword>
<dbReference type="Proteomes" id="UP000186002">
    <property type="component" value="Unassembled WGS sequence"/>
</dbReference>
<dbReference type="EMBL" id="FRBW01000001">
    <property type="protein sequence ID" value="SHL51482.1"/>
    <property type="molecule type" value="Genomic_DNA"/>
</dbReference>
<sequence>MSYSIALDAGCLEEYMRGERKFLRFYSSLSGDGVICNRPGPLRRLEANSGLLEDVLVNSLREIRLMDVYFIGAGLRVLGGYDRTDLVIAECREKLVSFQRRANEFGLFHLS</sequence>